<dbReference type="Proteomes" id="UP000006310">
    <property type="component" value="Chromosome 6"/>
</dbReference>
<evidence type="ECO:0000256" key="5">
    <source>
        <dbReference type="ARBA" id="ARBA00023034"/>
    </source>
</evidence>
<reference evidence="9 10" key="1">
    <citation type="journal article" date="2011" name="Proc. Natl. Acad. Sci. U.S.A.">
        <title>Evolutionary erosion of yeast sex chromosomes by mating-type switching accidents.</title>
        <authorList>
            <person name="Gordon J.L."/>
            <person name="Armisen D."/>
            <person name="Proux-Wera E."/>
            <person name="Oheigeartaigh S.S."/>
            <person name="Byrne K.P."/>
            <person name="Wolfe K.H."/>
        </authorList>
    </citation>
    <scope>NUCLEOTIDE SEQUENCE [LARGE SCALE GENOMIC DNA]</scope>
    <source>
        <strain evidence="10">ATCC MYA-139 / BCRC 22969 / CBS 8797 / CCRC 22969 / KCTC 17520 / NBRC 10181 / NCYC 3082</strain>
    </source>
</reference>
<keyword evidence="4" id="KW-0967">Endosome</keyword>
<comment type="similarity">
    <text evidence="3">Belongs to the VPS53 family.</text>
</comment>
<dbReference type="GO" id="GO:0006896">
    <property type="term" value="P:Golgi to vacuole transport"/>
    <property type="evidence" value="ECO:0007669"/>
    <property type="project" value="EnsemblFungi"/>
</dbReference>
<dbReference type="eggNOG" id="KOG2180">
    <property type="taxonomic scope" value="Eukaryota"/>
</dbReference>
<evidence type="ECO:0008006" key="11">
    <source>
        <dbReference type="Google" id="ProtNLM"/>
    </source>
</evidence>
<evidence type="ECO:0000256" key="2">
    <source>
        <dbReference type="ARBA" id="ARBA00004481"/>
    </source>
</evidence>
<feature type="domain" description="Vps53 C-terminal" evidence="8">
    <location>
        <begin position="621"/>
        <end position="708"/>
    </location>
</feature>
<dbReference type="KEGG" id="kng:KNAG_0F02590"/>
<evidence type="ECO:0000256" key="4">
    <source>
        <dbReference type="ARBA" id="ARBA00022753"/>
    </source>
</evidence>
<dbReference type="PANTHER" id="PTHR12820:SF0">
    <property type="entry name" value="VACUOLAR PROTEIN SORTING-ASSOCIATED PROTEIN 53 HOMOLOG"/>
    <property type="match status" value="1"/>
</dbReference>
<evidence type="ECO:0000259" key="7">
    <source>
        <dbReference type="Pfam" id="PF04100"/>
    </source>
</evidence>
<gene>
    <name evidence="9" type="primary">KNAG0F02590</name>
    <name evidence="9" type="ordered locus">KNAG_0F02590</name>
</gene>
<dbReference type="GO" id="GO:0010008">
    <property type="term" value="C:endosome membrane"/>
    <property type="evidence" value="ECO:0007669"/>
    <property type="project" value="UniProtKB-SubCell"/>
</dbReference>
<dbReference type="InterPro" id="IPR031745">
    <property type="entry name" value="Vps53_C"/>
</dbReference>
<protein>
    <recommendedName>
        <fullName evidence="11">Vps53 N-terminal domain-containing protein</fullName>
    </recommendedName>
</protein>
<dbReference type="PANTHER" id="PTHR12820">
    <property type="entry name" value="VACUOLAR SORTING PROTEIN 53"/>
    <property type="match status" value="1"/>
</dbReference>
<dbReference type="STRING" id="1071383.J7S7E0"/>
<reference evidence="10" key="2">
    <citation type="submission" date="2012-08" db="EMBL/GenBank/DDBJ databases">
        <title>Genome sequence of Kazachstania naganishii.</title>
        <authorList>
            <person name="Gordon J.L."/>
            <person name="Armisen D."/>
            <person name="Proux-Wera E."/>
            <person name="OhEigeartaigh S.S."/>
            <person name="Byrne K.P."/>
            <person name="Wolfe K.H."/>
        </authorList>
    </citation>
    <scope>NUCLEOTIDE SEQUENCE [LARGE SCALE GENOMIC DNA]</scope>
    <source>
        <strain evidence="10">ATCC MYA-139 / BCRC 22969 / CBS 8797 / CCRC 22969 / KCTC 17520 / NBRC 10181 / NCYC 3082</strain>
    </source>
</reference>
<evidence type="ECO:0000259" key="8">
    <source>
        <dbReference type="Pfam" id="PF16854"/>
    </source>
</evidence>
<dbReference type="GO" id="GO:0005829">
    <property type="term" value="C:cytosol"/>
    <property type="evidence" value="ECO:0007669"/>
    <property type="project" value="GOC"/>
</dbReference>
<evidence type="ECO:0000313" key="10">
    <source>
        <dbReference type="Proteomes" id="UP000006310"/>
    </source>
</evidence>
<evidence type="ECO:0000313" key="9">
    <source>
        <dbReference type="EMBL" id="CCK70924.1"/>
    </source>
</evidence>
<dbReference type="InterPro" id="IPR007234">
    <property type="entry name" value="Vps53_N"/>
</dbReference>
<keyword evidence="10" id="KW-1185">Reference proteome</keyword>
<dbReference type="Pfam" id="PF16854">
    <property type="entry name" value="VPS53_C"/>
    <property type="match status" value="1"/>
</dbReference>
<dbReference type="Pfam" id="PF04100">
    <property type="entry name" value="Vps53_N"/>
    <property type="match status" value="1"/>
</dbReference>
<dbReference type="GO" id="GO:0042147">
    <property type="term" value="P:retrograde transport, endosome to Golgi"/>
    <property type="evidence" value="ECO:0007669"/>
    <property type="project" value="EnsemblFungi"/>
</dbReference>
<dbReference type="AlphaFoldDB" id="J7S7E0"/>
<dbReference type="HOGENOM" id="CLU_358642_0_0_1"/>
<sequence>MSINSIDYDPFENITSIFLTKDSLQDIDSLLATTRQHKVQLQEAITIAKEAQKHESGPVAEKGEALEAVVSNFNTTQKIASSTEATITKLIKGLVHLDNAKHNLTNSLNLFQNLKILVDSYYECCNFLKRVTYLEMVSPYRIMCSLSENIFSSYKSVSEVNKLLNNISKLKSDIISKIKKTYTIILNGKSEVDPSFEKQIREGACELLDSNSKSKDEIIEWTLNKLLYEIKQIFQFDDEAGSLENLERRYIFFKKVLNNFNSKFASFFLPTWEMPLQLVSKFFSMTRKDLDILLKVEFKDRTPSIDLFMKSLQVTLDFEKYIDVRFSNKFKEERLSKCFEPYLSLWVSHQDGIMNKKMLTYMSEEKIPKDLSHSLVVPSTADMFRTYRTILTETLELVGENKNNTILASLSKLFAKWLIEYSNRILKPLLLPENVDIQEKFEVIKYTVLLINTCDYCSTTIDQLEEKLSLFSSGSRSVSDPFIKAKDVYDELISNGNRLLLKRVVPKELSFAYKEFDNTDWAHVLVEDYSRYMVTLKKLLTFTLQSTSTHSQKPSSKNLLEEIVNLFNRDVYKWNFFDSFIDLITTTYVDCIIRLLQPLPPFASSNSQRRLSTKQVINIGEQLLLDMQLLKQLLSSMCESVVGPTSSESPFFKRAKNHLDTNLNQLLSFIKLLVVPLDSPEDYYETYGRLTLDNSDPIVWAFTISLKGAPWDLGLWKKHWEVFHRKIEGKNDNDTARDFFIYRWDPKHLSRFEANIRRIQDSTWSAFFSGQLKIKTSSTPSTRH</sequence>
<comment type="subcellular location">
    <subcellularLocation>
        <location evidence="2">Endosome membrane</location>
        <topology evidence="2">Peripheral membrane protein</topology>
    </subcellularLocation>
    <subcellularLocation>
        <location evidence="1">Golgi apparatus</location>
        <location evidence="1">trans-Golgi network membrane</location>
        <topology evidence="1">Peripheral membrane protein</topology>
    </subcellularLocation>
</comment>
<organism evidence="9 10">
    <name type="scientific">Huiozyma naganishii (strain ATCC MYA-139 / BCRC 22969 / CBS 8797 / KCTC 17520 / NBRC 10181 / NCYC 3082 / Yp74L-3)</name>
    <name type="common">Yeast</name>
    <name type="synonym">Kazachstania naganishii</name>
    <dbReference type="NCBI Taxonomy" id="1071383"/>
    <lineage>
        <taxon>Eukaryota</taxon>
        <taxon>Fungi</taxon>
        <taxon>Dikarya</taxon>
        <taxon>Ascomycota</taxon>
        <taxon>Saccharomycotina</taxon>
        <taxon>Saccharomycetes</taxon>
        <taxon>Saccharomycetales</taxon>
        <taxon>Saccharomycetaceae</taxon>
        <taxon>Huiozyma</taxon>
    </lineage>
</organism>
<dbReference type="OrthoDB" id="10261632at2759"/>
<dbReference type="OMA" id="MINTADY"/>
<dbReference type="GO" id="GO:0000938">
    <property type="term" value="C:GARP complex"/>
    <property type="evidence" value="ECO:0007669"/>
    <property type="project" value="EnsemblFungi"/>
</dbReference>
<dbReference type="GO" id="GO:0090156">
    <property type="term" value="P:intracellular sphingolipid homeostasis"/>
    <property type="evidence" value="ECO:0007669"/>
    <property type="project" value="EnsemblFungi"/>
</dbReference>
<dbReference type="EMBL" id="HE978319">
    <property type="protein sequence ID" value="CCK70924.1"/>
    <property type="molecule type" value="Genomic_DNA"/>
</dbReference>
<accession>J7S7E0</accession>
<dbReference type="InterPro" id="IPR039766">
    <property type="entry name" value="Vps53"/>
</dbReference>
<keyword evidence="6" id="KW-0472">Membrane</keyword>
<evidence type="ECO:0000256" key="1">
    <source>
        <dbReference type="ARBA" id="ARBA00004150"/>
    </source>
</evidence>
<evidence type="ECO:0000256" key="3">
    <source>
        <dbReference type="ARBA" id="ARBA00008628"/>
    </source>
</evidence>
<dbReference type="GeneID" id="34526639"/>
<feature type="domain" description="Vps53 N-terminal" evidence="7">
    <location>
        <begin position="7"/>
        <end position="366"/>
    </location>
</feature>
<evidence type="ECO:0000256" key="6">
    <source>
        <dbReference type="ARBA" id="ARBA00023136"/>
    </source>
</evidence>
<keyword evidence="5" id="KW-0333">Golgi apparatus</keyword>
<dbReference type="Gene3D" id="1.10.357.110">
    <property type="entry name" value="Vacuolar protein sorting-associated protein 53, C-terminus"/>
    <property type="match status" value="1"/>
</dbReference>
<name>J7S7E0_HUIN7</name>
<dbReference type="InterPro" id="IPR038260">
    <property type="entry name" value="Vps53_C_sf"/>
</dbReference>
<dbReference type="RefSeq" id="XP_022465170.1">
    <property type="nucleotide sequence ID" value="XM_022608701.1"/>
</dbReference>
<dbReference type="GO" id="GO:0006623">
    <property type="term" value="P:protein targeting to vacuole"/>
    <property type="evidence" value="ECO:0007669"/>
    <property type="project" value="EnsemblFungi"/>
</dbReference>
<proteinExistence type="inferred from homology"/>